<dbReference type="InterPro" id="IPR018939">
    <property type="entry name" value="Autophagy-rel_prot_27"/>
</dbReference>
<evidence type="ECO:0000259" key="21">
    <source>
        <dbReference type="PROSITE" id="PS51914"/>
    </source>
</evidence>
<feature type="signal peptide" evidence="20">
    <location>
        <begin position="1"/>
        <end position="24"/>
    </location>
</feature>
<evidence type="ECO:0000256" key="7">
    <source>
        <dbReference type="ARBA" id="ARBA00022448"/>
    </source>
</evidence>
<comment type="similarity">
    <text evidence="5">Belongs to the ATG27 family.</text>
</comment>
<keyword evidence="12" id="KW-0072">Autophagy</keyword>
<dbReference type="Proteomes" id="UP001465976">
    <property type="component" value="Unassembled WGS sequence"/>
</dbReference>
<keyword evidence="7" id="KW-0813">Transport</keyword>
<dbReference type="PROSITE" id="PS51914">
    <property type="entry name" value="MRH"/>
    <property type="match status" value="1"/>
</dbReference>
<feature type="region of interest" description="Disordered" evidence="18">
    <location>
        <begin position="188"/>
        <end position="207"/>
    </location>
</feature>
<evidence type="ECO:0000256" key="13">
    <source>
        <dbReference type="ARBA" id="ARBA00023034"/>
    </source>
</evidence>
<feature type="region of interest" description="Disordered" evidence="18">
    <location>
        <begin position="273"/>
        <end position="439"/>
    </location>
</feature>
<evidence type="ECO:0000256" key="9">
    <source>
        <dbReference type="ARBA" id="ARBA00022729"/>
    </source>
</evidence>
<feature type="transmembrane region" description="Helical" evidence="19">
    <location>
        <begin position="215"/>
        <end position="236"/>
    </location>
</feature>
<accession>A0ABR3FK27</accession>
<feature type="compositionally biased region" description="Basic and acidic residues" evidence="18">
    <location>
        <begin position="273"/>
        <end position="293"/>
    </location>
</feature>
<dbReference type="SUPFAM" id="SSF50911">
    <property type="entry name" value="Mannose 6-phosphate receptor domain"/>
    <property type="match status" value="1"/>
</dbReference>
<keyword evidence="16" id="KW-1015">Disulfide bond</keyword>
<keyword evidence="14" id="KW-0496">Mitochondrion</keyword>
<evidence type="ECO:0000256" key="12">
    <source>
        <dbReference type="ARBA" id="ARBA00023006"/>
    </source>
</evidence>
<dbReference type="EMBL" id="JBAHYK010000278">
    <property type="protein sequence ID" value="KAL0575745.1"/>
    <property type="molecule type" value="Genomic_DNA"/>
</dbReference>
<comment type="subcellular location">
    <subcellularLocation>
        <location evidence="2">Cytoplasmic vesicle membrane</location>
        <topology evidence="2">Single-pass type I membrane protein</topology>
    </subcellularLocation>
    <subcellularLocation>
        <location evidence="4">Golgi apparatus membrane</location>
        <topology evidence="4">Single-pass type I membrane protein</topology>
    </subcellularLocation>
    <subcellularLocation>
        <location evidence="1">Mitochondrion membrane</location>
        <topology evidence="1">Single-pass membrane protein</topology>
    </subcellularLocation>
    <subcellularLocation>
        <location evidence="3">Preautophagosomal structure membrane</location>
        <topology evidence="3">Single-pass type I membrane protein</topology>
    </subcellularLocation>
</comment>
<evidence type="ECO:0000256" key="14">
    <source>
        <dbReference type="ARBA" id="ARBA00023128"/>
    </source>
</evidence>
<protein>
    <recommendedName>
        <fullName evidence="6">Autophagy-related protein 27</fullName>
    </recommendedName>
</protein>
<proteinExistence type="inferred from homology"/>
<evidence type="ECO:0000256" key="2">
    <source>
        <dbReference type="ARBA" id="ARBA00004358"/>
    </source>
</evidence>
<keyword evidence="17" id="KW-0968">Cytoplasmic vesicle</keyword>
<organism evidence="22 23">
    <name type="scientific">Marasmius crinis-equi</name>
    <dbReference type="NCBI Taxonomy" id="585013"/>
    <lineage>
        <taxon>Eukaryota</taxon>
        <taxon>Fungi</taxon>
        <taxon>Dikarya</taxon>
        <taxon>Basidiomycota</taxon>
        <taxon>Agaricomycotina</taxon>
        <taxon>Agaricomycetes</taxon>
        <taxon>Agaricomycetidae</taxon>
        <taxon>Agaricales</taxon>
        <taxon>Marasmiineae</taxon>
        <taxon>Marasmiaceae</taxon>
        <taxon>Marasmius</taxon>
    </lineage>
</organism>
<sequence>MVFRRIPQIPRSLLFLLPITSALGQVTIQESSFDCKFAIENLKFDLTSLGERSALRTRETPPSKMIDTVFFNLCEDLKEKEVPKQDQCPAGTRCCLTKLNTKDGENDRIVAVIPVVQTSTLNYSTSLIPSAKGVSLVFSGASYPQSAPDSKPQTLNMTLLCTNEASQPQLKEYDGSLLEIEWSVPEACGSTGDKDGNEGGSDNGNDDKESVGSGIGWFFLVLLLAFAAYFGLGAYYNYSTYGASGMDLIPSQVDPLVNGLSGARHVKFGSKDEARTAYEEARARGEVKEKDADTLPQPLANVGNGNASESNVPSPSNSTPSHPSAAGGSRLSIVNEPVSDASRPFHSVTPTTSLSPRAESTTLVNTEQNTTSEQGQRRLGVNSRLHQNTRTLPQQQPSTSYHPPSPTRSLDSDRQASQPSPRIRPSLIQRDIDSDLSEPESLVSVEIIDRSGRTRTEQASPPPALAQAPVGIRVPKTPERRAKGASVDRSRRSSSSHDSNQIYQSSSSTSTSSFASMSSRSMEPEVDAMQAPVNTRIPTPTTAQTRTRSRAVARDDVSSRPSSSSTSPSSFQIQRSSSSTSASTSASRSSSRRAIVAVEPEEDGYPSATDSSGPEEVTPRKLPAFRGNKVQGKGKGKEKGPGKLTLISSDDDIENFPGGGGSDSSYSAVSSLKARANSPEITRADASRTSTPSRQSRSTPVASGSGGSRSRIDSTRASRGGSQAHDGASTSDGTRRGETRRSITLAELGFTEPPQAFLVYKPGSDPRSPMRKTVHVPDTEGSSMLFRMSPRPQPPLNLALADPGIGARTEGSPSVA</sequence>
<evidence type="ECO:0000313" key="23">
    <source>
        <dbReference type="Proteomes" id="UP001465976"/>
    </source>
</evidence>
<keyword evidence="8 19" id="KW-0812">Transmembrane</keyword>
<keyword evidence="15 19" id="KW-0472">Membrane</keyword>
<evidence type="ECO:0000256" key="18">
    <source>
        <dbReference type="SAM" id="MobiDB-lite"/>
    </source>
</evidence>
<evidence type="ECO:0000256" key="19">
    <source>
        <dbReference type="SAM" id="Phobius"/>
    </source>
</evidence>
<feature type="region of interest" description="Disordered" evidence="18">
    <location>
        <begin position="452"/>
        <end position="816"/>
    </location>
</feature>
<keyword evidence="10" id="KW-0653">Protein transport</keyword>
<feature type="compositionally biased region" description="Polar residues" evidence="18">
    <location>
        <begin position="532"/>
        <end position="546"/>
    </location>
</feature>
<keyword evidence="9 20" id="KW-0732">Signal</keyword>
<feature type="compositionally biased region" description="Basic and acidic residues" evidence="18">
    <location>
        <begin position="476"/>
        <end position="491"/>
    </location>
</feature>
<evidence type="ECO:0000256" key="20">
    <source>
        <dbReference type="SAM" id="SignalP"/>
    </source>
</evidence>
<feature type="compositionally biased region" description="Low complexity" evidence="18">
    <location>
        <begin position="496"/>
        <end position="521"/>
    </location>
</feature>
<dbReference type="PANTHER" id="PTHR15071:SF13">
    <property type="entry name" value="AUTOPHAGY-RELATED PROTEIN 27"/>
    <property type="match status" value="1"/>
</dbReference>
<keyword evidence="11 19" id="KW-1133">Transmembrane helix</keyword>
<reference evidence="22 23" key="1">
    <citation type="submission" date="2024-02" db="EMBL/GenBank/DDBJ databases">
        <title>A draft genome for the cacao thread blight pathogen Marasmius crinis-equi.</title>
        <authorList>
            <person name="Cohen S.P."/>
            <person name="Baruah I.K."/>
            <person name="Amoako-Attah I."/>
            <person name="Bukari Y."/>
            <person name="Meinhardt L.W."/>
            <person name="Bailey B.A."/>
        </authorList>
    </citation>
    <scope>NUCLEOTIDE SEQUENCE [LARGE SCALE GENOMIC DNA]</scope>
    <source>
        <strain evidence="22 23">GH-76</strain>
    </source>
</reference>
<feature type="domain" description="MRH" evidence="21">
    <location>
        <begin position="33"/>
        <end position="190"/>
    </location>
</feature>
<gene>
    <name evidence="22" type="primary">ATG27</name>
    <name evidence="22" type="ORF">V5O48_006232</name>
</gene>
<dbReference type="InterPro" id="IPR044865">
    <property type="entry name" value="MRH_dom"/>
</dbReference>
<evidence type="ECO:0000256" key="6">
    <source>
        <dbReference type="ARBA" id="ARBA00013776"/>
    </source>
</evidence>
<evidence type="ECO:0000256" key="10">
    <source>
        <dbReference type="ARBA" id="ARBA00022927"/>
    </source>
</evidence>
<dbReference type="InterPro" id="IPR009011">
    <property type="entry name" value="Man6P_isomerase_rcpt-bd_dom_sf"/>
</dbReference>
<evidence type="ECO:0000256" key="11">
    <source>
        <dbReference type="ARBA" id="ARBA00022989"/>
    </source>
</evidence>
<feature type="compositionally biased region" description="Low complexity" evidence="18">
    <location>
        <begin position="687"/>
        <end position="700"/>
    </location>
</feature>
<evidence type="ECO:0000256" key="1">
    <source>
        <dbReference type="ARBA" id="ARBA00004304"/>
    </source>
</evidence>
<evidence type="ECO:0000256" key="3">
    <source>
        <dbReference type="ARBA" id="ARBA00004472"/>
    </source>
</evidence>
<feature type="chain" id="PRO_5045123176" description="Autophagy-related protein 27" evidence="20">
    <location>
        <begin position="25"/>
        <end position="816"/>
    </location>
</feature>
<feature type="compositionally biased region" description="Polar residues" evidence="18">
    <location>
        <begin position="348"/>
        <end position="374"/>
    </location>
</feature>
<evidence type="ECO:0000256" key="16">
    <source>
        <dbReference type="ARBA" id="ARBA00023157"/>
    </source>
</evidence>
<dbReference type="PANTHER" id="PTHR15071">
    <property type="entry name" value="MANNOSE-6-PHOSPHATE RECEPTOR FAMILY MEMBER"/>
    <property type="match status" value="1"/>
</dbReference>
<feature type="compositionally biased region" description="Low complexity" evidence="18">
    <location>
        <begin position="306"/>
        <end position="326"/>
    </location>
</feature>
<keyword evidence="23" id="KW-1185">Reference proteome</keyword>
<keyword evidence="13" id="KW-0333">Golgi apparatus</keyword>
<comment type="caution">
    <text evidence="22">The sequence shown here is derived from an EMBL/GenBank/DDBJ whole genome shotgun (WGS) entry which is preliminary data.</text>
</comment>
<evidence type="ECO:0000256" key="8">
    <source>
        <dbReference type="ARBA" id="ARBA00022692"/>
    </source>
</evidence>
<evidence type="ECO:0000313" key="22">
    <source>
        <dbReference type="EMBL" id="KAL0575745.1"/>
    </source>
</evidence>
<name>A0ABR3FK27_9AGAR</name>
<evidence type="ECO:0000256" key="17">
    <source>
        <dbReference type="ARBA" id="ARBA00023329"/>
    </source>
</evidence>
<feature type="compositionally biased region" description="Low complexity" evidence="18">
    <location>
        <begin position="559"/>
        <end position="595"/>
    </location>
</feature>
<dbReference type="Gene3D" id="2.70.130.10">
    <property type="entry name" value="Mannose-6-phosphate receptor binding domain"/>
    <property type="match status" value="1"/>
</dbReference>
<dbReference type="Pfam" id="PF09451">
    <property type="entry name" value="ATG27"/>
    <property type="match status" value="1"/>
</dbReference>
<evidence type="ECO:0000256" key="5">
    <source>
        <dbReference type="ARBA" id="ARBA00005363"/>
    </source>
</evidence>
<evidence type="ECO:0000256" key="15">
    <source>
        <dbReference type="ARBA" id="ARBA00023136"/>
    </source>
</evidence>
<feature type="compositionally biased region" description="Polar residues" evidence="18">
    <location>
        <begin position="384"/>
        <end position="402"/>
    </location>
</feature>
<evidence type="ECO:0000256" key="4">
    <source>
        <dbReference type="ARBA" id="ARBA00004614"/>
    </source>
</evidence>